<feature type="transmembrane region" description="Helical" evidence="1">
    <location>
        <begin position="20"/>
        <end position="39"/>
    </location>
</feature>
<name>A0A7Y0BMG1_9SPHN</name>
<dbReference type="EMBL" id="JABBGM010000002">
    <property type="protein sequence ID" value="NML93124.1"/>
    <property type="molecule type" value="Genomic_DNA"/>
</dbReference>
<evidence type="ECO:0000313" key="2">
    <source>
        <dbReference type="EMBL" id="NML93124.1"/>
    </source>
</evidence>
<accession>A0A7Y0BMG1</accession>
<evidence type="ECO:0000313" key="3">
    <source>
        <dbReference type="Proteomes" id="UP000583556"/>
    </source>
</evidence>
<dbReference type="AlphaFoldDB" id="A0A7Y0BMG1"/>
<comment type="caution">
    <text evidence="2">The sequence shown here is derived from an EMBL/GenBank/DDBJ whole genome shotgun (WGS) entry which is preliminary data.</text>
</comment>
<keyword evidence="1" id="KW-1133">Transmembrane helix</keyword>
<evidence type="ECO:0000256" key="1">
    <source>
        <dbReference type="SAM" id="Phobius"/>
    </source>
</evidence>
<keyword evidence="1" id="KW-0812">Transmembrane</keyword>
<proteinExistence type="predicted"/>
<reference evidence="2 3" key="1">
    <citation type="submission" date="2020-04" db="EMBL/GenBank/DDBJ databases">
        <title>Novosphingobium sp. TW-4 isolated from soil.</title>
        <authorList>
            <person name="Dahal R.H."/>
            <person name="Chaudhary D.K."/>
        </authorList>
    </citation>
    <scope>NUCLEOTIDE SEQUENCE [LARGE SCALE GENOMIC DNA]</scope>
    <source>
        <strain evidence="2 3">TW-4</strain>
    </source>
</reference>
<gene>
    <name evidence="2" type="ORF">HHL27_05510</name>
</gene>
<keyword evidence="3" id="KW-1185">Reference proteome</keyword>
<organism evidence="2 3">
    <name type="scientific">Novosphingobium olei</name>
    <dbReference type="NCBI Taxonomy" id="2728851"/>
    <lineage>
        <taxon>Bacteria</taxon>
        <taxon>Pseudomonadati</taxon>
        <taxon>Pseudomonadota</taxon>
        <taxon>Alphaproteobacteria</taxon>
        <taxon>Sphingomonadales</taxon>
        <taxon>Sphingomonadaceae</taxon>
        <taxon>Novosphingobium</taxon>
    </lineage>
</organism>
<keyword evidence="1" id="KW-0472">Membrane</keyword>
<dbReference type="Proteomes" id="UP000583556">
    <property type="component" value="Unassembled WGS sequence"/>
</dbReference>
<protein>
    <submittedName>
        <fullName evidence="2">Uncharacterized protein</fullName>
    </submittedName>
</protein>
<sequence>MVTVTVAKAAGSMLWFDRLVTLAGALAWPLALVLIALLFRAQWIALLHRLDELRWGDKSARFSRRLDRLERAAPFPPPLPALEDEPDLALSGDHARFLQLLELSPSAAVLDAWSRVEDGLSRLARRGGGDALDRRVRAQVVELAALRAAATRGEAVTVPDALRFRTAAKRVLNEINLA</sequence>